<dbReference type="EnsemblMetazoa" id="G3368.2">
    <property type="protein sequence ID" value="G3368.2:cds"/>
    <property type="gene ID" value="G3368"/>
</dbReference>
<dbReference type="SMART" id="SM00780">
    <property type="entry name" value="PIG-X"/>
    <property type="match status" value="1"/>
</dbReference>
<comment type="similarity">
    <text evidence="3 10">Belongs to the PIGX family.</text>
</comment>
<evidence type="ECO:0000313" key="11">
    <source>
        <dbReference type="EnsemblMetazoa" id="G3368.2:cds"/>
    </source>
</evidence>
<keyword evidence="8" id="KW-0472">Membrane</keyword>
<keyword evidence="5" id="KW-0812">Transmembrane</keyword>
<evidence type="ECO:0000256" key="7">
    <source>
        <dbReference type="ARBA" id="ARBA00022989"/>
    </source>
</evidence>
<keyword evidence="4 10" id="KW-0337">GPI-anchor biosynthesis</keyword>
<evidence type="ECO:0000256" key="9">
    <source>
        <dbReference type="ARBA" id="ARBA00023180"/>
    </source>
</evidence>
<dbReference type="Pfam" id="PF08320">
    <property type="entry name" value="PIG-X"/>
    <property type="match status" value="1"/>
</dbReference>
<dbReference type="PANTHER" id="PTHR28650">
    <property type="entry name" value="PHOSPHATIDYLINOSITOL-GLYCAN BIOSYNTHESIS CLASS X PROTEIN"/>
    <property type="match status" value="1"/>
</dbReference>
<comment type="function">
    <text evidence="10">Stabilizing subunit of the glycosylphosphatidylinositol-mannosyltransferase I complex which catalyzes the transfer of the first mannose, via an alpha-1,4 bond from a dolichol-phosphate-mannose (Dol-P-Man) to the glucosaminyl acyl phosphatidylinositol (GlcN-(acyl)PI) intermediate to generate alpha-D-Man-(1-&gt;4)-alpha-D-GlcN-(1-&gt;6)-(1-radyl,2-acyl-sn-glycero-3-phospho)-2-acyl-inositol and participates in the sixth step of the glycosylphosphatidylinositol-anchor biosynthesis. Probably acts by stabilizing the mannosyltransferase PIGM.</text>
</comment>
<evidence type="ECO:0000256" key="3">
    <source>
        <dbReference type="ARBA" id="ARBA00010345"/>
    </source>
</evidence>
<proteinExistence type="inferred from homology"/>
<organism evidence="11 12">
    <name type="scientific">Magallana gigas</name>
    <name type="common">Pacific oyster</name>
    <name type="synonym">Crassostrea gigas</name>
    <dbReference type="NCBI Taxonomy" id="29159"/>
    <lineage>
        <taxon>Eukaryota</taxon>
        <taxon>Metazoa</taxon>
        <taxon>Spiralia</taxon>
        <taxon>Lophotrochozoa</taxon>
        <taxon>Mollusca</taxon>
        <taxon>Bivalvia</taxon>
        <taxon>Autobranchia</taxon>
        <taxon>Pteriomorphia</taxon>
        <taxon>Ostreida</taxon>
        <taxon>Ostreoidea</taxon>
        <taxon>Ostreidae</taxon>
        <taxon>Magallana</taxon>
    </lineage>
</organism>
<evidence type="ECO:0000256" key="6">
    <source>
        <dbReference type="ARBA" id="ARBA00022824"/>
    </source>
</evidence>
<dbReference type="GO" id="GO:0006506">
    <property type="term" value="P:GPI anchor biosynthetic process"/>
    <property type="evidence" value="ECO:0007669"/>
    <property type="project" value="UniProtKB-KW"/>
</dbReference>
<keyword evidence="12" id="KW-1185">Reference proteome</keyword>
<evidence type="ECO:0000256" key="1">
    <source>
        <dbReference type="ARBA" id="ARBA00004389"/>
    </source>
</evidence>
<keyword evidence="7" id="KW-1133">Transmembrane helix</keyword>
<dbReference type="AlphaFoldDB" id="A0A8W8MLC3"/>
<dbReference type="InterPro" id="IPR013233">
    <property type="entry name" value="PIG-X/PBN1"/>
</dbReference>
<reference evidence="11" key="1">
    <citation type="submission" date="2022-08" db="UniProtKB">
        <authorList>
            <consortium name="EnsemblMetazoa"/>
        </authorList>
    </citation>
    <scope>IDENTIFICATION</scope>
    <source>
        <strain evidence="11">05x7-T-G4-1.051#20</strain>
    </source>
</reference>
<dbReference type="PANTHER" id="PTHR28650:SF1">
    <property type="entry name" value="PHOSPHATIDYLINOSITOL-GLYCAN BIOSYNTHESIS CLASS X PROTEIN"/>
    <property type="match status" value="1"/>
</dbReference>
<protein>
    <recommendedName>
        <fullName evidence="10">Phosphatidylinositol-glycan biosynthesis class X protein</fullName>
    </recommendedName>
</protein>
<name>A0A8W8MLC3_MAGGI</name>
<keyword evidence="9" id="KW-0325">Glycoprotein</keyword>
<evidence type="ECO:0000256" key="4">
    <source>
        <dbReference type="ARBA" id="ARBA00022502"/>
    </source>
</evidence>
<accession>A0A8W8MLC3</accession>
<keyword evidence="6 10" id="KW-0256">Endoplasmic reticulum</keyword>
<dbReference type="InterPro" id="IPR040039">
    <property type="entry name" value="PIGX"/>
</dbReference>
<dbReference type="Proteomes" id="UP000005408">
    <property type="component" value="Unassembled WGS sequence"/>
</dbReference>
<comment type="subcellular location">
    <subcellularLocation>
        <location evidence="1 10">Endoplasmic reticulum membrane</location>
        <topology evidence="1 10">Single-pass membrane protein</topology>
    </subcellularLocation>
</comment>
<sequence length="248" mass="28439">MKLVLEFYVLDIRLRRNAIIMEVDLFMLVVLGTAITAAVSSSPNLYRTVRKNGFHRELFTKIFIPTSLIDAKCECLIEEQFPPGLYIDPYELKNYREKGGPQFDSPAVDIEKPKELSPNLVFIIYPQQFTAIGPEYVTNVTVPVHIRYHQPSSRYDTVQIQLKNPRLYLLCQVIDKSIQMNKKQFPCNSLDNNCLWTEIKYKTDVINIEFDVPVGSLHHQGSVISVTLAVTIACCLYLSSKMLHTHVK</sequence>
<evidence type="ECO:0000256" key="5">
    <source>
        <dbReference type="ARBA" id="ARBA00022692"/>
    </source>
</evidence>
<evidence type="ECO:0000256" key="10">
    <source>
        <dbReference type="RuleBase" id="RU366056"/>
    </source>
</evidence>
<comment type="pathway">
    <text evidence="2 10">Glycolipid biosynthesis; glycosylphosphatidylinositol-anchor biosynthesis.</text>
</comment>
<evidence type="ECO:0000313" key="12">
    <source>
        <dbReference type="Proteomes" id="UP000005408"/>
    </source>
</evidence>
<evidence type="ECO:0000256" key="8">
    <source>
        <dbReference type="ARBA" id="ARBA00023136"/>
    </source>
</evidence>
<dbReference type="GO" id="GO:0005789">
    <property type="term" value="C:endoplasmic reticulum membrane"/>
    <property type="evidence" value="ECO:0007669"/>
    <property type="project" value="UniProtKB-SubCell"/>
</dbReference>
<evidence type="ECO:0000256" key="2">
    <source>
        <dbReference type="ARBA" id="ARBA00004687"/>
    </source>
</evidence>